<feature type="binding site" evidence="8">
    <location>
        <position position="151"/>
    </location>
    <ligand>
        <name>substrate</name>
    </ligand>
</feature>
<dbReference type="InterPro" id="IPR006361">
    <property type="entry name" value="Uroporphyrinogen_deCO2ase_HemE"/>
</dbReference>
<dbReference type="EC" id="4.1.1.37" evidence="3 8"/>
<keyword evidence="7 8" id="KW-0627">Porphyrin biosynthesis</keyword>
<dbReference type="KEGG" id="gfl:GRFL_1303"/>
<evidence type="ECO:0000256" key="1">
    <source>
        <dbReference type="ARBA" id="ARBA00004804"/>
    </source>
</evidence>
<evidence type="ECO:0000256" key="8">
    <source>
        <dbReference type="HAMAP-Rule" id="MF_00218"/>
    </source>
</evidence>
<dbReference type="CDD" id="cd00717">
    <property type="entry name" value="URO-D"/>
    <property type="match status" value="1"/>
</dbReference>
<dbReference type="GO" id="GO:0004853">
    <property type="term" value="F:uroporphyrinogen decarboxylase activity"/>
    <property type="evidence" value="ECO:0007669"/>
    <property type="project" value="UniProtKB-UniRule"/>
</dbReference>
<evidence type="ECO:0000313" key="11">
    <source>
        <dbReference type="EMBL" id="APU68027.1"/>
    </source>
</evidence>
<protein>
    <recommendedName>
        <fullName evidence="3 8">Uroporphyrinogen decarboxylase</fullName>
        <shortName evidence="8">UPD</shortName>
        <shortName evidence="8">URO-D</shortName>
        <ecNumber evidence="3 8">4.1.1.37</ecNumber>
    </recommendedName>
</protein>
<evidence type="ECO:0000256" key="7">
    <source>
        <dbReference type="ARBA" id="ARBA00023244"/>
    </source>
</evidence>
<dbReference type="Pfam" id="PF01208">
    <property type="entry name" value="URO-D"/>
    <property type="match status" value="1"/>
</dbReference>
<comment type="subunit">
    <text evidence="8">Homodimer.</text>
</comment>
<evidence type="ECO:0000256" key="3">
    <source>
        <dbReference type="ARBA" id="ARBA00012288"/>
    </source>
</evidence>
<dbReference type="PANTHER" id="PTHR21091:SF169">
    <property type="entry name" value="UROPORPHYRINOGEN DECARBOXYLASE"/>
    <property type="match status" value="1"/>
</dbReference>
<dbReference type="SUPFAM" id="SSF51726">
    <property type="entry name" value="UROD/MetE-like"/>
    <property type="match status" value="1"/>
</dbReference>
<dbReference type="GO" id="GO:0005829">
    <property type="term" value="C:cytosol"/>
    <property type="evidence" value="ECO:0007669"/>
    <property type="project" value="TreeGrafter"/>
</dbReference>
<comment type="function">
    <text evidence="8">Catalyzes the decarboxylation of four acetate groups of uroporphyrinogen-III to yield coproporphyrinogen-III.</text>
</comment>
<dbReference type="NCBIfam" id="TIGR01464">
    <property type="entry name" value="hemE"/>
    <property type="match status" value="1"/>
</dbReference>
<dbReference type="InterPro" id="IPR038071">
    <property type="entry name" value="UROD/MetE-like_sf"/>
</dbReference>
<evidence type="ECO:0000256" key="4">
    <source>
        <dbReference type="ARBA" id="ARBA00022490"/>
    </source>
</evidence>
<dbReference type="Gene3D" id="3.20.20.210">
    <property type="match status" value="1"/>
</dbReference>
<dbReference type="PANTHER" id="PTHR21091">
    <property type="entry name" value="METHYLTETRAHYDROFOLATE:HOMOCYSTEINE METHYLTRANSFERASE RELATED"/>
    <property type="match status" value="1"/>
</dbReference>
<dbReference type="InterPro" id="IPR000257">
    <property type="entry name" value="Uroporphyrinogen_deCOase"/>
</dbReference>
<dbReference type="STRING" id="1229726.GRFL_1303"/>
<reference evidence="11 12" key="1">
    <citation type="submission" date="2016-07" db="EMBL/GenBank/DDBJ databases">
        <title>Multi-omics approach to identify versatile polysaccharide utilization systems of a marine flavobacterium Gramella flava.</title>
        <authorList>
            <person name="Tang K."/>
        </authorList>
    </citation>
    <scope>NUCLEOTIDE SEQUENCE [LARGE SCALE GENOMIC DNA]</scope>
    <source>
        <strain evidence="11 12">JLT2011</strain>
    </source>
</reference>
<dbReference type="AlphaFoldDB" id="A0A1L7I343"/>
<organism evidence="11 12">
    <name type="scientific">Christiangramia flava JLT2011</name>
    <dbReference type="NCBI Taxonomy" id="1229726"/>
    <lineage>
        <taxon>Bacteria</taxon>
        <taxon>Pseudomonadati</taxon>
        <taxon>Bacteroidota</taxon>
        <taxon>Flavobacteriia</taxon>
        <taxon>Flavobacteriales</taxon>
        <taxon>Flavobacteriaceae</taxon>
        <taxon>Christiangramia</taxon>
    </lineage>
</organism>
<gene>
    <name evidence="8" type="primary">hemE</name>
    <name evidence="11" type="ORF">GRFL_1303</name>
</gene>
<comment type="similarity">
    <text evidence="2 8 10">Belongs to the uroporphyrinogen decarboxylase family.</text>
</comment>
<name>A0A1L7I343_9FLAO</name>
<proteinExistence type="inferred from homology"/>
<dbReference type="Proteomes" id="UP000186230">
    <property type="component" value="Chromosome"/>
</dbReference>
<sequence>MIENDLLLRALRGESVERPPVWMMRQAGRYLPDFMKLKEKYDFFTRCRTPELATEITVMPIRQVGPDAAILFSDILVVPQAMGIHIEMQPGKGPVVPQPINTPEKVEQVIVPDVQEELDYVYQAIKFTKQELNGEVPLIGFAGSPWTILCYLVQGHGSKTFDKAKKFCFMEPIAAHRLLQKITDTTIAYLKEKVKAGVDAVQLFDSWGGLLEPKDYQEFSWKYMQQIINALKNEVPVIAYGKGCWFALKQMSQSGAAALGVDWTCEARNARYLSGGNITLQGNFDPARLYSKPIEIRHMVHQMINEFGKDRYIANLGHGILPDIPVDNARAFVDAVKEYRS</sequence>
<dbReference type="RefSeq" id="WP_083643842.1">
    <property type="nucleotide sequence ID" value="NZ_AMRU01000002.1"/>
</dbReference>
<keyword evidence="12" id="KW-1185">Reference proteome</keyword>
<feature type="binding site" evidence="8">
    <location>
        <position position="206"/>
    </location>
    <ligand>
        <name>substrate</name>
    </ligand>
</feature>
<feature type="binding site" evidence="8">
    <location>
        <position position="318"/>
    </location>
    <ligand>
        <name>substrate</name>
    </ligand>
</feature>
<feature type="site" description="Transition state stabilizer" evidence="8">
    <location>
        <position position="74"/>
    </location>
</feature>
<dbReference type="FunFam" id="3.20.20.210:FF:000007">
    <property type="entry name" value="Uroporphyrinogen decarboxylase"/>
    <property type="match status" value="1"/>
</dbReference>
<comment type="catalytic activity">
    <reaction evidence="8 9">
        <text>uroporphyrinogen III + 4 H(+) = coproporphyrinogen III + 4 CO2</text>
        <dbReference type="Rhea" id="RHEA:19865"/>
        <dbReference type="ChEBI" id="CHEBI:15378"/>
        <dbReference type="ChEBI" id="CHEBI:16526"/>
        <dbReference type="ChEBI" id="CHEBI:57308"/>
        <dbReference type="ChEBI" id="CHEBI:57309"/>
        <dbReference type="EC" id="4.1.1.37"/>
    </reaction>
</comment>
<evidence type="ECO:0000256" key="5">
    <source>
        <dbReference type="ARBA" id="ARBA00022793"/>
    </source>
</evidence>
<accession>A0A1L7I343</accession>
<evidence type="ECO:0000313" key="12">
    <source>
        <dbReference type="Proteomes" id="UP000186230"/>
    </source>
</evidence>
<feature type="binding site" evidence="8">
    <location>
        <position position="74"/>
    </location>
    <ligand>
        <name>substrate</name>
    </ligand>
</feature>
<comment type="subcellular location">
    <subcellularLocation>
        <location evidence="8">Cytoplasm</location>
    </subcellularLocation>
</comment>
<evidence type="ECO:0000256" key="10">
    <source>
        <dbReference type="RuleBase" id="RU004169"/>
    </source>
</evidence>
<feature type="binding site" evidence="8">
    <location>
        <position position="44"/>
    </location>
    <ligand>
        <name>substrate</name>
    </ligand>
</feature>
<comment type="pathway">
    <text evidence="1 8 9">Porphyrin-containing compound metabolism; protoporphyrin-IX biosynthesis; coproporphyrinogen-III from 5-aminolevulinate: step 4/4.</text>
</comment>
<evidence type="ECO:0000256" key="2">
    <source>
        <dbReference type="ARBA" id="ARBA00009935"/>
    </source>
</evidence>
<keyword evidence="4 8" id="KW-0963">Cytoplasm</keyword>
<keyword evidence="6 8" id="KW-0456">Lyase</keyword>
<dbReference type="GO" id="GO:0006782">
    <property type="term" value="P:protoporphyrinogen IX biosynthetic process"/>
    <property type="evidence" value="ECO:0007669"/>
    <property type="project" value="UniProtKB-UniRule"/>
</dbReference>
<evidence type="ECO:0000256" key="9">
    <source>
        <dbReference type="RuleBase" id="RU000554"/>
    </source>
</evidence>
<dbReference type="OrthoDB" id="9806656at2"/>
<feature type="binding site" evidence="8">
    <location>
        <begin position="25"/>
        <end position="29"/>
    </location>
    <ligand>
        <name>substrate</name>
    </ligand>
</feature>
<dbReference type="UniPathway" id="UPA00251">
    <property type="reaction ID" value="UER00321"/>
</dbReference>
<dbReference type="EMBL" id="CP016359">
    <property type="protein sequence ID" value="APU68027.1"/>
    <property type="molecule type" value="Genomic_DNA"/>
</dbReference>
<dbReference type="HAMAP" id="MF_00218">
    <property type="entry name" value="URO_D"/>
    <property type="match status" value="1"/>
</dbReference>
<dbReference type="PROSITE" id="PS00906">
    <property type="entry name" value="UROD_1"/>
    <property type="match status" value="1"/>
</dbReference>
<evidence type="ECO:0000256" key="6">
    <source>
        <dbReference type="ARBA" id="ARBA00023239"/>
    </source>
</evidence>
<keyword evidence="5 8" id="KW-0210">Decarboxylase</keyword>